<accession>A0A518HB29</accession>
<evidence type="ECO:0000313" key="2">
    <source>
        <dbReference type="EMBL" id="QDV38039.1"/>
    </source>
</evidence>
<dbReference type="AlphaFoldDB" id="A0A518HB29"/>
<dbReference type="KEGG" id="tpla:ElP_59870"/>
<keyword evidence="3" id="KW-1185">Reference proteome</keyword>
<organism evidence="2 3">
    <name type="scientific">Tautonia plasticadhaerens</name>
    <dbReference type="NCBI Taxonomy" id="2527974"/>
    <lineage>
        <taxon>Bacteria</taxon>
        <taxon>Pseudomonadati</taxon>
        <taxon>Planctomycetota</taxon>
        <taxon>Planctomycetia</taxon>
        <taxon>Isosphaerales</taxon>
        <taxon>Isosphaeraceae</taxon>
        <taxon>Tautonia</taxon>
    </lineage>
</organism>
<feature type="compositionally biased region" description="Gly residues" evidence="1">
    <location>
        <begin position="133"/>
        <end position="144"/>
    </location>
</feature>
<gene>
    <name evidence="2" type="ORF">ElP_59870</name>
</gene>
<evidence type="ECO:0000256" key="1">
    <source>
        <dbReference type="SAM" id="MobiDB-lite"/>
    </source>
</evidence>
<feature type="region of interest" description="Disordered" evidence="1">
    <location>
        <begin position="104"/>
        <end position="144"/>
    </location>
</feature>
<proteinExistence type="predicted"/>
<protein>
    <submittedName>
        <fullName evidence="2">Uncharacterized protein</fullName>
    </submittedName>
</protein>
<sequence length="144" mass="15263">MLRRTEFKGHGPRGRWDQPMSFDFTNWRQKSKELADQAVEAVRGQTAGVTDQAVRGAVDQALRVLSIAVEQVKAKEPAPPDVSIGVGMSLGLFYLEMHVQVPKDGEPSDLAAALKRSAGDVSDPGEGPETGPSPGGGGQDDVVP</sequence>
<dbReference type="EMBL" id="CP036426">
    <property type="protein sequence ID" value="QDV38039.1"/>
    <property type="molecule type" value="Genomic_DNA"/>
</dbReference>
<dbReference type="Proteomes" id="UP000317835">
    <property type="component" value="Chromosome"/>
</dbReference>
<name>A0A518HB29_9BACT</name>
<reference evidence="2 3" key="1">
    <citation type="submission" date="2019-02" db="EMBL/GenBank/DDBJ databases">
        <title>Deep-cultivation of Planctomycetes and their phenomic and genomic characterization uncovers novel biology.</title>
        <authorList>
            <person name="Wiegand S."/>
            <person name="Jogler M."/>
            <person name="Boedeker C."/>
            <person name="Pinto D."/>
            <person name="Vollmers J."/>
            <person name="Rivas-Marin E."/>
            <person name="Kohn T."/>
            <person name="Peeters S.H."/>
            <person name="Heuer A."/>
            <person name="Rast P."/>
            <person name="Oberbeckmann S."/>
            <person name="Bunk B."/>
            <person name="Jeske O."/>
            <person name="Meyerdierks A."/>
            <person name="Storesund J.E."/>
            <person name="Kallscheuer N."/>
            <person name="Luecker S."/>
            <person name="Lage O.M."/>
            <person name="Pohl T."/>
            <person name="Merkel B.J."/>
            <person name="Hornburger P."/>
            <person name="Mueller R.-W."/>
            <person name="Bruemmer F."/>
            <person name="Labrenz M."/>
            <person name="Spormann A.M."/>
            <person name="Op den Camp H."/>
            <person name="Overmann J."/>
            <person name="Amann R."/>
            <person name="Jetten M.S.M."/>
            <person name="Mascher T."/>
            <person name="Medema M.H."/>
            <person name="Devos D.P."/>
            <person name="Kaster A.-K."/>
            <person name="Ovreas L."/>
            <person name="Rohde M."/>
            <person name="Galperin M.Y."/>
            <person name="Jogler C."/>
        </authorList>
    </citation>
    <scope>NUCLEOTIDE SEQUENCE [LARGE SCALE GENOMIC DNA]</scope>
    <source>
        <strain evidence="2 3">ElP</strain>
    </source>
</reference>
<evidence type="ECO:0000313" key="3">
    <source>
        <dbReference type="Proteomes" id="UP000317835"/>
    </source>
</evidence>